<comment type="caution">
    <text evidence="2">The sequence shown here is derived from an EMBL/GenBank/DDBJ whole genome shotgun (WGS) entry which is preliminary data.</text>
</comment>
<dbReference type="RefSeq" id="WP_132423124.1">
    <property type="nucleotide sequence ID" value="NZ_SMFZ01000001.1"/>
</dbReference>
<feature type="transmembrane region" description="Helical" evidence="1">
    <location>
        <begin position="95"/>
        <end position="116"/>
    </location>
</feature>
<proteinExistence type="predicted"/>
<sequence length="242" mass="25134">MRRKNLVRAAGLAGVLASAAYVVGDVLLLGRKVEPAAHPALVAIDGVDEPVLSMVPSSTARLTAGALAGVYATPLYLAAVWHLHEGLAPAGPRRALPPALILAGAWTWASFVHGSFFHTGQSYKDLEELADDARARERLLATATAFERATISAYVPFGAAVVVASALIVDAVRRGDTAYPRWSGPIVAPLAPIAAATALTASHVLPGPARHALQGAGISLGNLVSLGASTVLLWRDRRSGHR</sequence>
<dbReference type="AlphaFoldDB" id="A0A4R1HU49"/>
<accession>A0A4R1HU49</accession>
<name>A0A4R1HU49_PSEEN</name>
<keyword evidence="3" id="KW-1185">Reference proteome</keyword>
<keyword evidence="1" id="KW-0812">Transmembrane</keyword>
<dbReference type="Pfam" id="PF20599">
    <property type="entry name" value="DUF6796"/>
    <property type="match status" value="1"/>
</dbReference>
<keyword evidence="1" id="KW-1133">Transmembrane helix</keyword>
<feature type="transmembrane region" description="Helical" evidence="1">
    <location>
        <begin position="62"/>
        <end position="83"/>
    </location>
</feature>
<evidence type="ECO:0000313" key="3">
    <source>
        <dbReference type="Proteomes" id="UP000295560"/>
    </source>
</evidence>
<dbReference type="EMBL" id="SMFZ01000001">
    <property type="protein sequence ID" value="TCK26214.1"/>
    <property type="molecule type" value="Genomic_DNA"/>
</dbReference>
<evidence type="ECO:0000256" key="1">
    <source>
        <dbReference type="SAM" id="Phobius"/>
    </source>
</evidence>
<protein>
    <recommendedName>
        <fullName evidence="4">DUF998 domain-containing protein</fullName>
    </recommendedName>
</protein>
<dbReference type="OrthoDB" id="4546744at2"/>
<gene>
    <name evidence="2" type="ORF">EV378_2043</name>
</gene>
<organism evidence="2 3">
    <name type="scientific">Pseudonocardia endophytica</name>
    <dbReference type="NCBI Taxonomy" id="401976"/>
    <lineage>
        <taxon>Bacteria</taxon>
        <taxon>Bacillati</taxon>
        <taxon>Actinomycetota</taxon>
        <taxon>Actinomycetes</taxon>
        <taxon>Pseudonocardiales</taxon>
        <taxon>Pseudonocardiaceae</taxon>
        <taxon>Pseudonocardia</taxon>
    </lineage>
</organism>
<evidence type="ECO:0000313" key="2">
    <source>
        <dbReference type="EMBL" id="TCK26214.1"/>
    </source>
</evidence>
<dbReference type="InterPro" id="IPR046475">
    <property type="entry name" value="DUF6796"/>
</dbReference>
<dbReference type="Proteomes" id="UP000295560">
    <property type="component" value="Unassembled WGS sequence"/>
</dbReference>
<feature type="transmembrane region" description="Helical" evidence="1">
    <location>
        <begin position="211"/>
        <end position="234"/>
    </location>
</feature>
<feature type="transmembrane region" description="Helical" evidence="1">
    <location>
        <begin position="184"/>
        <end position="205"/>
    </location>
</feature>
<reference evidence="2 3" key="1">
    <citation type="submission" date="2019-03" db="EMBL/GenBank/DDBJ databases">
        <title>Sequencing the genomes of 1000 actinobacteria strains.</title>
        <authorList>
            <person name="Klenk H.-P."/>
        </authorList>
    </citation>
    <scope>NUCLEOTIDE SEQUENCE [LARGE SCALE GENOMIC DNA]</scope>
    <source>
        <strain evidence="2 3">DSM 44969</strain>
    </source>
</reference>
<evidence type="ECO:0008006" key="4">
    <source>
        <dbReference type="Google" id="ProtNLM"/>
    </source>
</evidence>
<feature type="transmembrane region" description="Helical" evidence="1">
    <location>
        <begin position="151"/>
        <end position="172"/>
    </location>
</feature>
<keyword evidence="1" id="KW-0472">Membrane</keyword>